<dbReference type="Gene3D" id="1.20.5.50">
    <property type="match status" value="1"/>
</dbReference>
<comment type="function">
    <text evidence="9">Activator of cell division through the inhibition of FtsZ GTPase activity, therefore promoting FtsZ assembly into bundles of protofilaments necessary for the formation of the division Z ring. It is recruited early at mid-cell but it is not essential for cell division.</text>
</comment>
<keyword evidence="13" id="KW-1185">Reference proteome</keyword>
<organism evidence="12 13">
    <name type="scientific">Chiayiivirga flava</name>
    <dbReference type="NCBI Taxonomy" id="659595"/>
    <lineage>
        <taxon>Bacteria</taxon>
        <taxon>Pseudomonadati</taxon>
        <taxon>Pseudomonadota</taxon>
        <taxon>Gammaproteobacteria</taxon>
        <taxon>Lysobacterales</taxon>
        <taxon>Lysobacteraceae</taxon>
        <taxon>Chiayiivirga</taxon>
    </lineage>
</organism>
<dbReference type="GO" id="GO:0032153">
    <property type="term" value="C:cell division site"/>
    <property type="evidence" value="ECO:0007669"/>
    <property type="project" value="TreeGrafter"/>
</dbReference>
<evidence type="ECO:0000256" key="11">
    <source>
        <dbReference type="ARBA" id="ARBA00033158"/>
    </source>
</evidence>
<evidence type="ECO:0000256" key="8">
    <source>
        <dbReference type="ARBA" id="ARBA00023306"/>
    </source>
</evidence>
<evidence type="ECO:0000256" key="9">
    <source>
        <dbReference type="ARBA" id="ARBA00024910"/>
    </source>
</evidence>
<evidence type="ECO:0000256" key="6">
    <source>
        <dbReference type="ARBA" id="ARBA00023054"/>
    </source>
</evidence>
<dbReference type="GO" id="GO:0000917">
    <property type="term" value="P:division septum assembly"/>
    <property type="evidence" value="ECO:0007669"/>
    <property type="project" value="UniProtKB-KW"/>
</dbReference>
<gene>
    <name evidence="12" type="ORF">HNQ52_001502</name>
</gene>
<name>A0A7W8D4V4_9GAMM</name>
<dbReference type="PANTHER" id="PTHR34981">
    <property type="entry name" value="CELL DIVISION PROTEIN ZAPA"/>
    <property type="match status" value="1"/>
</dbReference>
<comment type="similarity">
    <text evidence="2">Belongs to the ZapA family. Type 1 subfamily.</text>
</comment>
<evidence type="ECO:0000256" key="5">
    <source>
        <dbReference type="ARBA" id="ARBA00022618"/>
    </source>
</evidence>
<keyword evidence="5 12" id="KW-0132">Cell division</keyword>
<keyword evidence="7" id="KW-0717">Septation</keyword>
<dbReference type="EMBL" id="JACHHP010000002">
    <property type="protein sequence ID" value="MBB5207973.1"/>
    <property type="molecule type" value="Genomic_DNA"/>
</dbReference>
<dbReference type="GO" id="GO:0000921">
    <property type="term" value="P:septin ring assembly"/>
    <property type="evidence" value="ECO:0007669"/>
    <property type="project" value="TreeGrafter"/>
</dbReference>
<dbReference type="InterPro" id="IPR007838">
    <property type="entry name" value="Cell_div_ZapA-like"/>
</dbReference>
<evidence type="ECO:0000313" key="13">
    <source>
        <dbReference type="Proteomes" id="UP000521199"/>
    </source>
</evidence>
<evidence type="ECO:0000313" key="12">
    <source>
        <dbReference type="EMBL" id="MBB5207973.1"/>
    </source>
</evidence>
<accession>A0A7W8D4V4</accession>
<dbReference type="GO" id="GO:0005829">
    <property type="term" value="C:cytosol"/>
    <property type="evidence" value="ECO:0007669"/>
    <property type="project" value="TreeGrafter"/>
</dbReference>
<reference evidence="12 13" key="1">
    <citation type="submission" date="2020-08" db="EMBL/GenBank/DDBJ databases">
        <title>Genomic Encyclopedia of Type Strains, Phase IV (KMG-IV): sequencing the most valuable type-strain genomes for metagenomic binning, comparative biology and taxonomic classification.</title>
        <authorList>
            <person name="Goeker M."/>
        </authorList>
    </citation>
    <scope>NUCLEOTIDE SEQUENCE [LARGE SCALE GENOMIC DNA]</scope>
    <source>
        <strain evidence="12 13">DSM 24163</strain>
    </source>
</reference>
<proteinExistence type="inferred from homology"/>
<sequence length="98" mass="10987">MSDPVEVRILDREYLVACQPQERDGLVAAATFLDARMRELRGGNKMAGVDRIAVLTALNLAHELMQLKRGSGDEERELTLSLRDLHRKLDGLIDSVSR</sequence>
<evidence type="ECO:0000256" key="10">
    <source>
        <dbReference type="ARBA" id="ARBA00026068"/>
    </source>
</evidence>
<comment type="caution">
    <text evidence="12">The sequence shown here is derived from an EMBL/GenBank/DDBJ whole genome shotgun (WGS) entry which is preliminary data.</text>
</comment>
<keyword evidence="8" id="KW-0131">Cell cycle</keyword>
<evidence type="ECO:0000256" key="3">
    <source>
        <dbReference type="ARBA" id="ARBA00015195"/>
    </source>
</evidence>
<dbReference type="InterPro" id="IPR036192">
    <property type="entry name" value="Cell_div_ZapA-like_sf"/>
</dbReference>
<evidence type="ECO:0000256" key="2">
    <source>
        <dbReference type="ARBA" id="ARBA00010074"/>
    </source>
</evidence>
<dbReference type="SUPFAM" id="SSF102829">
    <property type="entry name" value="Cell division protein ZapA-like"/>
    <property type="match status" value="1"/>
</dbReference>
<dbReference type="PANTHER" id="PTHR34981:SF1">
    <property type="entry name" value="CELL DIVISION PROTEIN ZAPA"/>
    <property type="match status" value="1"/>
</dbReference>
<protein>
    <recommendedName>
        <fullName evidence="3">Cell division protein ZapA</fullName>
    </recommendedName>
    <alternativeName>
        <fullName evidence="11">Z ring-associated protein ZapA</fullName>
    </alternativeName>
</protein>
<dbReference type="GO" id="GO:0043093">
    <property type="term" value="P:FtsZ-dependent cytokinesis"/>
    <property type="evidence" value="ECO:0007669"/>
    <property type="project" value="TreeGrafter"/>
</dbReference>
<dbReference type="Proteomes" id="UP000521199">
    <property type="component" value="Unassembled WGS sequence"/>
</dbReference>
<comment type="subunit">
    <text evidence="10">Homodimer. Interacts with FtsZ.</text>
</comment>
<dbReference type="RefSeq" id="WP_183960481.1">
    <property type="nucleotide sequence ID" value="NZ_JACHHP010000002.1"/>
</dbReference>
<keyword evidence="6" id="KW-0175">Coiled coil</keyword>
<dbReference type="InterPro" id="IPR042233">
    <property type="entry name" value="Cell_div_ZapA_N"/>
</dbReference>
<dbReference type="AlphaFoldDB" id="A0A7W8D4V4"/>
<keyword evidence="4" id="KW-0963">Cytoplasm</keyword>
<dbReference type="Pfam" id="PF05164">
    <property type="entry name" value="ZapA"/>
    <property type="match status" value="1"/>
</dbReference>
<dbReference type="Gene3D" id="3.30.160.880">
    <property type="entry name" value="Cell division protein ZapA protomer, N-terminal domain"/>
    <property type="match status" value="1"/>
</dbReference>
<comment type="subcellular location">
    <subcellularLocation>
        <location evidence="1">Cytoplasm</location>
    </subcellularLocation>
</comment>
<evidence type="ECO:0000256" key="4">
    <source>
        <dbReference type="ARBA" id="ARBA00022490"/>
    </source>
</evidence>
<evidence type="ECO:0000256" key="7">
    <source>
        <dbReference type="ARBA" id="ARBA00023210"/>
    </source>
</evidence>
<dbReference type="GO" id="GO:0030428">
    <property type="term" value="C:cell septum"/>
    <property type="evidence" value="ECO:0007669"/>
    <property type="project" value="TreeGrafter"/>
</dbReference>
<evidence type="ECO:0000256" key="1">
    <source>
        <dbReference type="ARBA" id="ARBA00004496"/>
    </source>
</evidence>